<dbReference type="PANTHER" id="PTHR34583">
    <property type="entry name" value="ANTIPORTER SUBUNIT MNHC2-RELATED"/>
    <property type="match status" value="1"/>
</dbReference>
<dbReference type="NCBIfam" id="NF005621">
    <property type="entry name" value="PRK07375.1-6"/>
    <property type="match status" value="1"/>
</dbReference>
<dbReference type="PANTHER" id="PTHR34583:SF3">
    <property type="entry name" value="MULTISUBUNIT SODIUM_HYDROGEN ANTIPORTER, MNHC SUBUNIT"/>
    <property type="match status" value="1"/>
</dbReference>
<keyword evidence="3 5" id="KW-1133">Transmembrane helix</keyword>
<dbReference type="GO" id="GO:0016020">
    <property type="term" value="C:membrane"/>
    <property type="evidence" value="ECO:0007669"/>
    <property type="project" value="UniProtKB-SubCell"/>
</dbReference>
<evidence type="ECO:0000256" key="4">
    <source>
        <dbReference type="ARBA" id="ARBA00023136"/>
    </source>
</evidence>
<dbReference type="Gene3D" id="1.10.287.3510">
    <property type="match status" value="1"/>
</dbReference>
<evidence type="ECO:0000256" key="5">
    <source>
        <dbReference type="SAM" id="Phobius"/>
    </source>
</evidence>
<organism evidence="6 7">
    <name type="scientific">Halorubellus litoreus</name>
    <dbReference type="NCBI Taxonomy" id="755308"/>
    <lineage>
        <taxon>Archaea</taxon>
        <taxon>Methanobacteriati</taxon>
        <taxon>Methanobacteriota</taxon>
        <taxon>Stenosarchaea group</taxon>
        <taxon>Halobacteria</taxon>
        <taxon>Halobacteriales</taxon>
        <taxon>Halorubellaceae</taxon>
        <taxon>Halorubellus</taxon>
    </lineage>
</organism>
<feature type="transmembrane region" description="Helical" evidence="5">
    <location>
        <begin position="6"/>
        <end position="29"/>
    </location>
</feature>
<gene>
    <name evidence="6" type="ORF">ACFQGB_17545</name>
</gene>
<keyword evidence="4 5" id="KW-0472">Membrane</keyword>
<evidence type="ECO:0000313" key="7">
    <source>
        <dbReference type="Proteomes" id="UP001596395"/>
    </source>
</evidence>
<evidence type="ECO:0000256" key="3">
    <source>
        <dbReference type="ARBA" id="ARBA00022989"/>
    </source>
</evidence>
<dbReference type="InterPro" id="IPR039428">
    <property type="entry name" value="NUOK/Mnh_C1-like"/>
</dbReference>
<proteinExistence type="predicted"/>
<dbReference type="AlphaFoldDB" id="A0ABD5VJR9"/>
<evidence type="ECO:0000256" key="2">
    <source>
        <dbReference type="ARBA" id="ARBA00022692"/>
    </source>
</evidence>
<comment type="subcellular location">
    <subcellularLocation>
        <location evidence="1">Membrane</location>
        <topology evidence="1">Multi-pass membrane protein</topology>
    </subcellularLocation>
</comment>
<feature type="transmembrane region" description="Helical" evidence="5">
    <location>
        <begin position="79"/>
        <end position="100"/>
    </location>
</feature>
<dbReference type="RefSeq" id="WP_336351610.1">
    <property type="nucleotide sequence ID" value="NZ_JAZAQL010000003.1"/>
</dbReference>
<dbReference type="InterPro" id="IPR050601">
    <property type="entry name" value="CPA3_antiporter_subunitC"/>
</dbReference>
<sequence>MTDPLFGVGAWFAHAVFAVLVGVGLFVLVDDDNLVKKVVGLNIFQTGVFLFFVTSAYRADGKAPLVTGPGPYVNPLPHVLILTAIVVGVAVTAVALALVVRIYGEYGTLREDVIREVRAAERASAAAETAEEGSR</sequence>
<dbReference type="Proteomes" id="UP001596395">
    <property type="component" value="Unassembled WGS sequence"/>
</dbReference>
<evidence type="ECO:0000313" key="6">
    <source>
        <dbReference type="EMBL" id="MFC6954673.1"/>
    </source>
</evidence>
<reference evidence="6 7" key="1">
    <citation type="journal article" date="2019" name="Int. J. Syst. Evol. Microbiol.">
        <title>The Global Catalogue of Microorganisms (GCM) 10K type strain sequencing project: providing services to taxonomists for standard genome sequencing and annotation.</title>
        <authorList>
            <consortium name="The Broad Institute Genomics Platform"/>
            <consortium name="The Broad Institute Genome Sequencing Center for Infectious Disease"/>
            <person name="Wu L."/>
            <person name="Ma J."/>
        </authorList>
    </citation>
    <scope>NUCLEOTIDE SEQUENCE [LARGE SCALE GENOMIC DNA]</scope>
    <source>
        <strain evidence="6 7">GX26</strain>
    </source>
</reference>
<dbReference type="Pfam" id="PF00420">
    <property type="entry name" value="Oxidored_q2"/>
    <property type="match status" value="1"/>
</dbReference>
<name>A0ABD5VJR9_9EURY</name>
<protein>
    <submittedName>
        <fullName evidence="6">Cation:proton antiporter subunit C</fullName>
    </submittedName>
</protein>
<keyword evidence="7" id="KW-1185">Reference proteome</keyword>
<keyword evidence="2 5" id="KW-0812">Transmembrane</keyword>
<dbReference type="NCBIfam" id="NF005624">
    <property type="entry name" value="PRK07375.2-3"/>
    <property type="match status" value="1"/>
</dbReference>
<feature type="transmembrane region" description="Helical" evidence="5">
    <location>
        <begin position="41"/>
        <end position="59"/>
    </location>
</feature>
<comment type="caution">
    <text evidence="6">The sequence shown here is derived from an EMBL/GenBank/DDBJ whole genome shotgun (WGS) entry which is preliminary data.</text>
</comment>
<accession>A0ABD5VJR9</accession>
<evidence type="ECO:0000256" key="1">
    <source>
        <dbReference type="ARBA" id="ARBA00004141"/>
    </source>
</evidence>
<dbReference type="EMBL" id="JBHSXN010000003">
    <property type="protein sequence ID" value="MFC6954673.1"/>
    <property type="molecule type" value="Genomic_DNA"/>
</dbReference>